<keyword evidence="2" id="KW-1185">Reference proteome</keyword>
<sequence>MICCMLAASIGIYMLYGIEDFILYSMLIILPAFIISYIVKKEIAFSKALSFTSLLMFVCFLGAIISLKYICKIDVIEGYFNIIDALEIEFTNIYSGFFKANTNSIQEYSIAMGTFKNTFHFMKYYYPALLYLLCLGISFISILCIRVIAIKTKLYNHGLGNILGLKVSRSMIVFLLIAVCTKAFNLTSNSYLLIAINNILVILTVMLFLLGILFEVSVIKRVRNAGRRSLLILVSIFCLVFFQAYFVVAGFIDSVFQIRVKLNNA</sequence>
<dbReference type="Proteomes" id="UP001374599">
    <property type="component" value="Unassembled WGS sequence"/>
</dbReference>
<evidence type="ECO:0000313" key="1">
    <source>
        <dbReference type="EMBL" id="GMQ62997.1"/>
    </source>
</evidence>
<accession>A0ACB5UJ90</accession>
<protein>
    <submittedName>
        <fullName evidence="1">Uncharacterized protein</fullName>
    </submittedName>
</protein>
<name>A0ACB5UJ90_9FIRM</name>
<organism evidence="1 2">
    <name type="scientific">Vallitalea maricola</name>
    <dbReference type="NCBI Taxonomy" id="3074433"/>
    <lineage>
        <taxon>Bacteria</taxon>
        <taxon>Bacillati</taxon>
        <taxon>Bacillota</taxon>
        <taxon>Clostridia</taxon>
        <taxon>Lachnospirales</taxon>
        <taxon>Vallitaleaceae</taxon>
        <taxon>Vallitalea</taxon>
    </lineage>
</organism>
<proteinExistence type="predicted"/>
<gene>
    <name evidence="1" type="ORF">AN2V17_22290</name>
</gene>
<evidence type="ECO:0000313" key="2">
    <source>
        <dbReference type="Proteomes" id="UP001374599"/>
    </source>
</evidence>
<dbReference type="EMBL" id="BTPU01000034">
    <property type="protein sequence ID" value="GMQ62997.1"/>
    <property type="molecule type" value="Genomic_DNA"/>
</dbReference>
<comment type="caution">
    <text evidence="1">The sequence shown here is derived from an EMBL/GenBank/DDBJ whole genome shotgun (WGS) entry which is preliminary data.</text>
</comment>
<reference evidence="1" key="1">
    <citation type="submission" date="2023-09" db="EMBL/GenBank/DDBJ databases">
        <title>Vallitalea sediminicola and Vallitalea maricola sp. nov., anaerobic bacteria isolated from marine sediment.</title>
        <authorList>
            <person name="Hirano S."/>
            <person name="Maeda A."/>
            <person name="Terahara T."/>
            <person name="Mori K."/>
            <person name="Hamada M."/>
            <person name="Matsumoto R."/>
            <person name="Kobayashi T."/>
        </authorList>
    </citation>
    <scope>NUCLEOTIDE SEQUENCE</scope>
    <source>
        <strain evidence="1">AN17-2</strain>
    </source>
</reference>